<dbReference type="SUPFAM" id="SSF57756">
    <property type="entry name" value="Retrovirus zinc finger-like domains"/>
    <property type="match status" value="1"/>
</dbReference>
<dbReference type="GO" id="GO:0003676">
    <property type="term" value="F:nucleic acid binding"/>
    <property type="evidence" value="ECO:0007669"/>
    <property type="project" value="InterPro"/>
</dbReference>
<dbReference type="InterPro" id="IPR036875">
    <property type="entry name" value="Znf_CCHC_sf"/>
</dbReference>
<feature type="region of interest" description="Disordered" evidence="2">
    <location>
        <begin position="437"/>
        <end position="478"/>
    </location>
</feature>
<evidence type="ECO:0000313" key="5">
    <source>
        <dbReference type="Proteomes" id="UP000054107"/>
    </source>
</evidence>
<feature type="compositionally biased region" description="Basic and acidic residues" evidence="2">
    <location>
        <begin position="356"/>
        <end position="365"/>
    </location>
</feature>
<organism evidence="4 5">
    <name type="scientific">Parasitella parasitica</name>
    <dbReference type="NCBI Taxonomy" id="35722"/>
    <lineage>
        <taxon>Eukaryota</taxon>
        <taxon>Fungi</taxon>
        <taxon>Fungi incertae sedis</taxon>
        <taxon>Mucoromycota</taxon>
        <taxon>Mucoromycotina</taxon>
        <taxon>Mucoromycetes</taxon>
        <taxon>Mucorales</taxon>
        <taxon>Mucorineae</taxon>
        <taxon>Mucoraceae</taxon>
        <taxon>Parasitella</taxon>
    </lineage>
</organism>
<reference evidence="4 5" key="1">
    <citation type="submission" date="2014-09" db="EMBL/GenBank/DDBJ databases">
        <authorList>
            <person name="Ellenberger Sabrina"/>
        </authorList>
    </citation>
    <scope>NUCLEOTIDE SEQUENCE [LARGE SCALE GENOMIC DNA]</scope>
    <source>
        <strain evidence="4 5">CBS 412.66</strain>
    </source>
</reference>
<dbReference type="SMART" id="SM00343">
    <property type="entry name" value="ZnF_C2HC"/>
    <property type="match status" value="2"/>
</dbReference>
<feature type="compositionally biased region" description="Acidic residues" evidence="2">
    <location>
        <begin position="366"/>
        <end position="379"/>
    </location>
</feature>
<dbReference type="InterPro" id="IPR001878">
    <property type="entry name" value="Znf_CCHC"/>
</dbReference>
<keyword evidence="5" id="KW-1185">Reference proteome</keyword>
<keyword evidence="1" id="KW-0479">Metal-binding</keyword>
<gene>
    <name evidence="4" type="primary">PARPA_01783.1 scaffold 1483</name>
</gene>
<protein>
    <recommendedName>
        <fullName evidence="3">CCHC-type domain-containing protein</fullName>
    </recommendedName>
</protein>
<keyword evidence="1" id="KW-0863">Zinc-finger</keyword>
<name>A0A0B7N010_9FUNG</name>
<proteinExistence type="predicted"/>
<feature type="domain" description="CCHC-type" evidence="3">
    <location>
        <begin position="267"/>
        <end position="284"/>
    </location>
</feature>
<dbReference type="GO" id="GO:0008270">
    <property type="term" value="F:zinc ion binding"/>
    <property type="evidence" value="ECO:0007669"/>
    <property type="project" value="UniProtKB-KW"/>
</dbReference>
<feature type="domain" description="CCHC-type" evidence="3">
    <location>
        <begin position="248"/>
        <end position="263"/>
    </location>
</feature>
<dbReference type="PROSITE" id="PS50158">
    <property type="entry name" value="ZF_CCHC"/>
    <property type="match status" value="2"/>
</dbReference>
<evidence type="ECO:0000313" key="4">
    <source>
        <dbReference type="EMBL" id="CEP08464.1"/>
    </source>
</evidence>
<feature type="compositionally biased region" description="Polar residues" evidence="2">
    <location>
        <begin position="388"/>
        <end position="406"/>
    </location>
</feature>
<sequence>MSDNPQQESWAAKASRGITKRFVQPIKRKATAPSDIPLVGTVMFEEDDLKGQLLAGKAMGIIQQSLSSGSVLFSIPKSAFDDRTDVYKHIEQQISRNVEFRPLSLYDVRGDGSLLVEVKFQEVAHAQQAMVNGITIGGIVYKASSSKERAESGDIKHVQLTLLRMADQETFMYDLMESLGHYGRVLQVKKFTRNGYFEGKLSVIIDTSATCQVRGLEHQQARPLGRMLYLSEFDCFVPATYKGAPPVCHFCGRSGHIRAKCPDLASRKCFGCNKHGHMLRFCPDADKNRPEYVKKQKVSPEVAQAQENTQAVMDLVEDAKTGKTDDVITNDIQQLDSHEDSDIEVVDSSSSLPDSETDHFGKDGLDNDEMVCSDDDGTEVEALGGNGNTESSGKSTTTTPYHQGSAASKHAAPSVAVDMVVDTKSEMLRITTVQARTQDKKNALEAVNKHSSRIPGSASGNKPGIKRPTTTRNARGAQ</sequence>
<dbReference type="Gene3D" id="4.10.60.10">
    <property type="entry name" value="Zinc finger, CCHC-type"/>
    <property type="match status" value="1"/>
</dbReference>
<evidence type="ECO:0000259" key="3">
    <source>
        <dbReference type="PROSITE" id="PS50158"/>
    </source>
</evidence>
<dbReference type="EMBL" id="LN719516">
    <property type="protein sequence ID" value="CEP08464.1"/>
    <property type="molecule type" value="Genomic_DNA"/>
</dbReference>
<accession>A0A0B7N010</accession>
<evidence type="ECO:0000256" key="1">
    <source>
        <dbReference type="PROSITE-ProRule" id="PRU00047"/>
    </source>
</evidence>
<keyword evidence="1" id="KW-0862">Zinc</keyword>
<dbReference type="OrthoDB" id="3863715at2759"/>
<dbReference type="Proteomes" id="UP000054107">
    <property type="component" value="Unassembled WGS sequence"/>
</dbReference>
<feature type="region of interest" description="Disordered" evidence="2">
    <location>
        <begin position="337"/>
        <end position="413"/>
    </location>
</feature>
<dbReference type="AlphaFoldDB" id="A0A0B7N010"/>
<feature type="compositionally biased region" description="Polar residues" evidence="2">
    <location>
        <begin position="468"/>
        <end position="478"/>
    </location>
</feature>
<evidence type="ECO:0000256" key="2">
    <source>
        <dbReference type="SAM" id="MobiDB-lite"/>
    </source>
</evidence>